<dbReference type="Proteomes" id="UP000582837">
    <property type="component" value="Unassembled WGS sequence"/>
</dbReference>
<feature type="domain" description="DUF4097" evidence="3">
    <location>
        <begin position="131"/>
        <end position="257"/>
    </location>
</feature>
<proteinExistence type="predicted"/>
<name>A0A841H3Y7_9BACT</name>
<accession>A0A841H3Y7</accession>
<protein>
    <recommendedName>
        <fullName evidence="3">DUF4097 domain-containing protein</fullName>
    </recommendedName>
</protein>
<evidence type="ECO:0000313" key="4">
    <source>
        <dbReference type="EMBL" id="MBB6072616.1"/>
    </source>
</evidence>
<comment type="caution">
    <text evidence="4">The sequence shown here is derived from an EMBL/GenBank/DDBJ whole genome shotgun (WGS) entry which is preliminary data.</text>
</comment>
<keyword evidence="5" id="KW-1185">Reference proteome</keyword>
<feature type="chain" id="PRO_5032879050" description="DUF4097 domain-containing protein" evidence="2">
    <location>
        <begin position="25"/>
        <end position="260"/>
    </location>
</feature>
<dbReference type="Pfam" id="PF13349">
    <property type="entry name" value="DUF4097"/>
    <property type="match status" value="1"/>
</dbReference>
<feature type="region of interest" description="Disordered" evidence="1">
    <location>
        <begin position="221"/>
        <end position="243"/>
    </location>
</feature>
<reference evidence="4 5" key="1">
    <citation type="submission" date="2020-08" db="EMBL/GenBank/DDBJ databases">
        <title>Genomic Encyclopedia of Type Strains, Phase IV (KMG-IV): sequencing the most valuable type-strain genomes for metagenomic binning, comparative biology and taxonomic classification.</title>
        <authorList>
            <person name="Goeker M."/>
        </authorList>
    </citation>
    <scope>NUCLEOTIDE SEQUENCE [LARGE SCALE GENOMIC DNA]</scope>
    <source>
        <strain evidence="4 5">DSM 29007</strain>
    </source>
</reference>
<dbReference type="RefSeq" id="WP_170032681.1">
    <property type="nucleotide sequence ID" value="NZ_JABDTL010000001.1"/>
</dbReference>
<organism evidence="4 5">
    <name type="scientific">Longimicrobium terrae</name>
    <dbReference type="NCBI Taxonomy" id="1639882"/>
    <lineage>
        <taxon>Bacteria</taxon>
        <taxon>Pseudomonadati</taxon>
        <taxon>Gemmatimonadota</taxon>
        <taxon>Longimicrobiia</taxon>
        <taxon>Longimicrobiales</taxon>
        <taxon>Longimicrobiaceae</taxon>
        <taxon>Longimicrobium</taxon>
    </lineage>
</organism>
<dbReference type="AlphaFoldDB" id="A0A841H3Y7"/>
<sequence length="260" mass="26807">MRHVRMAVMAALAAGMGMAAPADAQREDFRWSGQVARGQAIEVHGISGDVDARPASGDRVEVVGRFTGRDADRLRVEVVQREGRTIICTVYPGNGGTGRGTSPCGNGGGGNGRMNATVNYTVRVPAGVRLVASTVSGDVRADDLRGDVRANTVSGDVRVGTSETASATTVSGDVDVTFGAMSGNTTFSTVSGDVTVRAGDRVNAEVTATTVSGDIDGDFGVERNQSRSPGNRTAHGQIGRGGSRVRISTVNGDINVERAN</sequence>
<evidence type="ECO:0000256" key="2">
    <source>
        <dbReference type="SAM" id="SignalP"/>
    </source>
</evidence>
<dbReference type="EMBL" id="JACHIA010000016">
    <property type="protein sequence ID" value="MBB6072616.1"/>
    <property type="molecule type" value="Genomic_DNA"/>
</dbReference>
<evidence type="ECO:0000256" key="1">
    <source>
        <dbReference type="SAM" id="MobiDB-lite"/>
    </source>
</evidence>
<keyword evidence="2" id="KW-0732">Signal</keyword>
<gene>
    <name evidence="4" type="ORF">HNQ61_004279</name>
</gene>
<evidence type="ECO:0000313" key="5">
    <source>
        <dbReference type="Proteomes" id="UP000582837"/>
    </source>
</evidence>
<dbReference type="InterPro" id="IPR025164">
    <property type="entry name" value="Toastrack_DUF4097"/>
</dbReference>
<evidence type="ECO:0000259" key="3">
    <source>
        <dbReference type="Pfam" id="PF13349"/>
    </source>
</evidence>
<feature type="signal peptide" evidence="2">
    <location>
        <begin position="1"/>
        <end position="24"/>
    </location>
</feature>